<sequence>MLKMKRAFIILTAAALLPNATLASTGECAPMSGVLDVIQPEGSGANINQARLVQEVGIASDSTIETKLLAGELRDSLPGNPETIIADLMITAYCEYLMTSQSDVALDESVENYQKALYNDVLVDPGDTVSYSDSRPEGWLWGN</sequence>
<evidence type="ECO:0000313" key="3">
    <source>
        <dbReference type="Proteomes" id="UP000193061"/>
    </source>
</evidence>
<evidence type="ECO:0000313" key="2">
    <source>
        <dbReference type="EMBL" id="SLN61038.1"/>
    </source>
</evidence>
<feature type="signal peptide" evidence="1">
    <location>
        <begin position="1"/>
        <end position="23"/>
    </location>
</feature>
<feature type="chain" id="PRO_5012146147" evidence="1">
    <location>
        <begin position="24"/>
        <end position="143"/>
    </location>
</feature>
<gene>
    <name evidence="2" type="ORF">ROA7450_03145</name>
</gene>
<evidence type="ECO:0000256" key="1">
    <source>
        <dbReference type="SAM" id="SignalP"/>
    </source>
</evidence>
<organism evidence="2 3">
    <name type="scientific">Roseovarius albus</name>
    <dbReference type="NCBI Taxonomy" id="1247867"/>
    <lineage>
        <taxon>Bacteria</taxon>
        <taxon>Pseudomonadati</taxon>
        <taxon>Pseudomonadota</taxon>
        <taxon>Alphaproteobacteria</taxon>
        <taxon>Rhodobacterales</taxon>
        <taxon>Roseobacteraceae</taxon>
        <taxon>Roseovarius</taxon>
    </lineage>
</organism>
<dbReference type="Proteomes" id="UP000193061">
    <property type="component" value="Unassembled WGS sequence"/>
</dbReference>
<dbReference type="EMBL" id="FWFX01000011">
    <property type="protein sequence ID" value="SLN61038.1"/>
    <property type="molecule type" value="Genomic_DNA"/>
</dbReference>
<name>A0A1X6ZVK5_9RHOB</name>
<protein>
    <submittedName>
        <fullName evidence="2">Uncharacterized protein</fullName>
    </submittedName>
</protein>
<proteinExistence type="predicted"/>
<accession>A0A1X6ZVK5</accession>
<dbReference type="AlphaFoldDB" id="A0A1X6ZVK5"/>
<keyword evidence="3" id="KW-1185">Reference proteome</keyword>
<keyword evidence="1" id="KW-0732">Signal</keyword>
<reference evidence="2 3" key="1">
    <citation type="submission" date="2017-03" db="EMBL/GenBank/DDBJ databases">
        <authorList>
            <person name="Afonso C.L."/>
            <person name="Miller P.J."/>
            <person name="Scott M.A."/>
            <person name="Spackman E."/>
            <person name="Goraichik I."/>
            <person name="Dimitrov K.M."/>
            <person name="Suarez D.L."/>
            <person name="Swayne D.E."/>
        </authorList>
    </citation>
    <scope>NUCLEOTIDE SEQUENCE [LARGE SCALE GENOMIC DNA]</scope>
    <source>
        <strain evidence="2 3">CECT 7450</strain>
    </source>
</reference>